<protein>
    <recommendedName>
        <fullName evidence="3">ODF3A protein</fullName>
    </recommendedName>
</protein>
<reference evidence="1" key="1">
    <citation type="submission" date="2025-08" db="UniProtKB">
        <authorList>
            <consortium name="Ensembl"/>
        </authorList>
    </citation>
    <scope>IDENTIFICATION</scope>
</reference>
<dbReference type="Proteomes" id="UP000694423">
    <property type="component" value="Unplaced"/>
</dbReference>
<organism evidence="1 2">
    <name type="scientific">Dromaius novaehollandiae</name>
    <name type="common">Emu</name>
    <dbReference type="NCBI Taxonomy" id="8790"/>
    <lineage>
        <taxon>Eukaryota</taxon>
        <taxon>Metazoa</taxon>
        <taxon>Chordata</taxon>
        <taxon>Craniata</taxon>
        <taxon>Vertebrata</taxon>
        <taxon>Euteleostomi</taxon>
        <taxon>Archelosauria</taxon>
        <taxon>Archosauria</taxon>
        <taxon>Dinosauria</taxon>
        <taxon>Saurischia</taxon>
        <taxon>Theropoda</taxon>
        <taxon>Coelurosauria</taxon>
        <taxon>Aves</taxon>
        <taxon>Palaeognathae</taxon>
        <taxon>Casuariiformes</taxon>
        <taxon>Dromaiidae</taxon>
        <taxon>Dromaius</taxon>
    </lineage>
</organism>
<dbReference type="GO" id="GO:0005856">
    <property type="term" value="C:cytoskeleton"/>
    <property type="evidence" value="ECO:0007669"/>
    <property type="project" value="TreeGrafter"/>
</dbReference>
<sequence length="253" mass="27714">LTESPWVGTWKPHRPRGPVMAQFTSPGPKYSIPGTTGYLKHDPTKKQAPAYTWGRAKPPAKEDCSPGPCYHVGSSTTRTGRHVAPGYTMCGRPKVTTEITPGPGDYSLEKSKNHIYKCAPAHSMSFRHETTDVDITPGPDAYTVPRVMGPNTAYTAASPCYSMKWRSKLGLCEEDLCKTPGPAAYRKTELDVYKTRAPKYTIGTHSKPIEDEAVKPGPADYYIGKVTLTKPQAPAVSFGIRHSKYTTPLILDT</sequence>
<dbReference type="InterPro" id="IPR051291">
    <property type="entry name" value="CIMAP"/>
</dbReference>
<name>A0A8C4J302_DRONO</name>
<dbReference type="AlphaFoldDB" id="A0A8C4J302"/>
<proteinExistence type="predicted"/>
<keyword evidence="2" id="KW-1185">Reference proteome</keyword>
<accession>A0A8C4J302</accession>
<reference evidence="1" key="2">
    <citation type="submission" date="2025-09" db="UniProtKB">
        <authorList>
            <consortium name="Ensembl"/>
        </authorList>
    </citation>
    <scope>IDENTIFICATION</scope>
</reference>
<dbReference type="Ensembl" id="ENSDNVT00000003150.1">
    <property type="protein sequence ID" value="ENSDNVP00000002626.1"/>
    <property type="gene ID" value="ENSDNVG00000001861.1"/>
</dbReference>
<evidence type="ECO:0000313" key="1">
    <source>
        <dbReference type="Ensembl" id="ENSDNVP00000002626.1"/>
    </source>
</evidence>
<dbReference type="PANTHER" id="PTHR21580:SF28">
    <property type="entry name" value="BOREALIN N-TERMINAL DOMAIN-CONTAINING PROTEIN-RELATED"/>
    <property type="match status" value="1"/>
</dbReference>
<dbReference type="InterPro" id="IPR010736">
    <property type="entry name" value="SHIPPO-rpt"/>
</dbReference>
<dbReference type="PANTHER" id="PTHR21580">
    <property type="entry name" value="SHIPPO-1-RELATED"/>
    <property type="match status" value="1"/>
</dbReference>
<gene>
    <name evidence="1" type="primary">CIMAP1A</name>
</gene>
<evidence type="ECO:0008006" key="3">
    <source>
        <dbReference type="Google" id="ProtNLM"/>
    </source>
</evidence>
<evidence type="ECO:0000313" key="2">
    <source>
        <dbReference type="Proteomes" id="UP000694423"/>
    </source>
</evidence>
<dbReference type="Pfam" id="PF07004">
    <property type="entry name" value="SHIPPO-rpt"/>
    <property type="match status" value="5"/>
</dbReference>